<gene>
    <name evidence="5" type="ORF">BSTOLATCC_MIC27510</name>
</gene>
<dbReference type="PANTHER" id="PTHR10953:SF102">
    <property type="entry name" value="ADENYLYLTRANSFERASE AND SULFURTRANSFERASE MOCS3"/>
    <property type="match status" value="1"/>
</dbReference>
<dbReference type="EMBL" id="CAJZBQ010000027">
    <property type="protein sequence ID" value="CAG9320934.1"/>
    <property type="molecule type" value="Genomic_DNA"/>
</dbReference>
<keyword evidence="6" id="KW-1185">Reference proteome</keyword>
<dbReference type="FunFam" id="3.40.50.720:FF:000033">
    <property type="entry name" value="Adenylyltransferase and sulfurtransferase MOCS3"/>
    <property type="match status" value="1"/>
</dbReference>
<dbReference type="InterPro" id="IPR000594">
    <property type="entry name" value="ThiF_NAD_FAD-bd"/>
</dbReference>
<dbReference type="Gene3D" id="3.40.250.10">
    <property type="entry name" value="Rhodanese-like domain"/>
    <property type="match status" value="1"/>
</dbReference>
<feature type="domain" description="Rhodanese" evidence="4">
    <location>
        <begin position="287"/>
        <end position="374"/>
    </location>
</feature>
<dbReference type="CDD" id="cd00757">
    <property type="entry name" value="ThiF_MoeB_HesA_family"/>
    <property type="match status" value="1"/>
</dbReference>
<proteinExistence type="predicted"/>
<dbReference type="Pfam" id="PF00581">
    <property type="entry name" value="Rhodanese"/>
    <property type="match status" value="1"/>
</dbReference>
<dbReference type="GO" id="GO:0005737">
    <property type="term" value="C:cytoplasm"/>
    <property type="evidence" value="ECO:0007669"/>
    <property type="project" value="TreeGrafter"/>
</dbReference>
<dbReference type="CDD" id="cd00158">
    <property type="entry name" value="RHOD"/>
    <property type="match status" value="1"/>
</dbReference>
<dbReference type="GO" id="GO:0004792">
    <property type="term" value="F:thiosulfate-cyanide sulfurtransferase activity"/>
    <property type="evidence" value="ECO:0007669"/>
    <property type="project" value="TreeGrafter"/>
</dbReference>
<dbReference type="Gene3D" id="3.40.50.720">
    <property type="entry name" value="NAD(P)-binding Rossmann-like Domain"/>
    <property type="match status" value="1"/>
</dbReference>
<dbReference type="GO" id="GO:0042292">
    <property type="term" value="F:URM1 activating enzyme activity"/>
    <property type="evidence" value="ECO:0007669"/>
    <property type="project" value="TreeGrafter"/>
</dbReference>
<sequence length="375" mass="41288">MVEAELSPAEIERYHRQILLREFGLEGQKKLKSAKVLVIGAGGLGSPLLLYLAGAGIGTIGIVDGDVVETINLHRQIIHSSNNLKINKAESARRLLQELNPEIKLEIYTQWLTGESSASIVPGYDIIVIATDNVESRYLISDLGVYYKKPVISGSALRWEGQLTVFSPSPCIRCLFPQPTPRHAWSKASDIGVLGPIPGVIGTLQAIETIKLILGLPVLSRKLLMYDGLSCQFKLFQLRDTSPTCPACSGQINPHTFNYAEFLGQIPAIPSIPDKEINCAELKRLIELKRVQIIDVRNSNHFNICHIENSIHIPIHDVENSSEIFSSNEPLVFVCKTGADSARAVEKVEARGIEASYLKGGLDAWKEAEPSFIIF</sequence>
<dbReference type="Pfam" id="PF00899">
    <property type="entry name" value="ThiF"/>
    <property type="match status" value="1"/>
</dbReference>
<dbReference type="Proteomes" id="UP001162131">
    <property type="component" value="Unassembled WGS sequence"/>
</dbReference>
<evidence type="ECO:0000259" key="4">
    <source>
        <dbReference type="PROSITE" id="PS50206"/>
    </source>
</evidence>
<dbReference type="GO" id="GO:0005524">
    <property type="term" value="F:ATP binding"/>
    <property type="evidence" value="ECO:0007669"/>
    <property type="project" value="UniProtKB-KW"/>
</dbReference>
<dbReference type="PANTHER" id="PTHR10953">
    <property type="entry name" value="UBIQUITIN-ACTIVATING ENZYME E1"/>
    <property type="match status" value="1"/>
</dbReference>
<evidence type="ECO:0000256" key="2">
    <source>
        <dbReference type="ARBA" id="ARBA00022741"/>
    </source>
</evidence>
<accession>A0AAU9J4P8</accession>
<keyword evidence="2" id="KW-0547">Nucleotide-binding</keyword>
<evidence type="ECO:0000256" key="3">
    <source>
        <dbReference type="ARBA" id="ARBA00022840"/>
    </source>
</evidence>
<reference evidence="5" key="1">
    <citation type="submission" date="2021-09" db="EMBL/GenBank/DDBJ databases">
        <authorList>
            <consortium name="AG Swart"/>
            <person name="Singh M."/>
            <person name="Singh A."/>
            <person name="Seah K."/>
            <person name="Emmerich C."/>
        </authorList>
    </citation>
    <scope>NUCLEOTIDE SEQUENCE</scope>
    <source>
        <strain evidence="5">ATCC30299</strain>
    </source>
</reference>
<dbReference type="InterPro" id="IPR045886">
    <property type="entry name" value="ThiF/MoeB/HesA"/>
</dbReference>
<organism evidence="5 6">
    <name type="scientific">Blepharisma stoltei</name>
    <dbReference type="NCBI Taxonomy" id="1481888"/>
    <lineage>
        <taxon>Eukaryota</taxon>
        <taxon>Sar</taxon>
        <taxon>Alveolata</taxon>
        <taxon>Ciliophora</taxon>
        <taxon>Postciliodesmatophora</taxon>
        <taxon>Heterotrichea</taxon>
        <taxon>Heterotrichida</taxon>
        <taxon>Blepharismidae</taxon>
        <taxon>Blepharisma</taxon>
    </lineage>
</organism>
<dbReference type="PROSITE" id="PS50206">
    <property type="entry name" value="RHODANESE_3"/>
    <property type="match status" value="1"/>
</dbReference>
<dbReference type="GO" id="GO:0016779">
    <property type="term" value="F:nucleotidyltransferase activity"/>
    <property type="evidence" value="ECO:0007669"/>
    <property type="project" value="TreeGrafter"/>
</dbReference>
<protein>
    <recommendedName>
        <fullName evidence="4">Rhodanese domain-containing protein</fullName>
    </recommendedName>
</protein>
<dbReference type="SMART" id="SM00450">
    <property type="entry name" value="RHOD"/>
    <property type="match status" value="1"/>
</dbReference>
<dbReference type="InterPro" id="IPR001763">
    <property type="entry name" value="Rhodanese-like_dom"/>
</dbReference>
<keyword evidence="3" id="KW-0067">ATP-binding</keyword>
<name>A0AAU9J4P8_9CILI</name>
<dbReference type="InterPro" id="IPR035985">
    <property type="entry name" value="Ubiquitin-activating_enz"/>
</dbReference>
<keyword evidence="1" id="KW-0808">Transferase</keyword>
<dbReference type="InterPro" id="IPR036873">
    <property type="entry name" value="Rhodanese-like_dom_sf"/>
</dbReference>
<comment type="caution">
    <text evidence="5">The sequence shown here is derived from an EMBL/GenBank/DDBJ whole genome shotgun (WGS) entry which is preliminary data.</text>
</comment>
<evidence type="ECO:0000313" key="6">
    <source>
        <dbReference type="Proteomes" id="UP001162131"/>
    </source>
</evidence>
<dbReference type="AlphaFoldDB" id="A0AAU9J4P8"/>
<evidence type="ECO:0000313" key="5">
    <source>
        <dbReference type="EMBL" id="CAG9320934.1"/>
    </source>
</evidence>
<dbReference type="SUPFAM" id="SSF69572">
    <property type="entry name" value="Activating enzymes of the ubiquitin-like proteins"/>
    <property type="match status" value="1"/>
</dbReference>
<evidence type="ECO:0000256" key="1">
    <source>
        <dbReference type="ARBA" id="ARBA00022679"/>
    </source>
</evidence>